<accession>A0ABP8XFJ0</accession>
<evidence type="ECO:0000313" key="2">
    <source>
        <dbReference type="EMBL" id="GAA4706587.1"/>
    </source>
</evidence>
<feature type="compositionally biased region" description="Low complexity" evidence="1">
    <location>
        <begin position="119"/>
        <end position="135"/>
    </location>
</feature>
<evidence type="ECO:0000256" key="1">
    <source>
        <dbReference type="SAM" id="MobiDB-lite"/>
    </source>
</evidence>
<sequence length="151" mass="16297">MSTQTNPQYDAEDAAEALRRLIASAPSVTDPSEMHWLMSDMALSLMRLQHIAIQVAVAHQGQTHLAHSETGDAAGGRIQSLTVSSHLRRAADLLGWARTRLDLAMTCSDAIAWYDSASPTTNTDDVTVPGTDDVPLQQEPSARMTDGDPRS</sequence>
<organism evidence="2 3">
    <name type="scientific">Promicromonospora umidemergens</name>
    <dbReference type="NCBI Taxonomy" id="629679"/>
    <lineage>
        <taxon>Bacteria</taxon>
        <taxon>Bacillati</taxon>
        <taxon>Actinomycetota</taxon>
        <taxon>Actinomycetes</taxon>
        <taxon>Micrococcales</taxon>
        <taxon>Promicromonosporaceae</taxon>
        <taxon>Promicromonospora</taxon>
    </lineage>
</organism>
<feature type="region of interest" description="Disordered" evidence="1">
    <location>
        <begin position="118"/>
        <end position="151"/>
    </location>
</feature>
<gene>
    <name evidence="2" type="ORF">GCM10023198_30940</name>
</gene>
<proteinExistence type="predicted"/>
<evidence type="ECO:0000313" key="3">
    <source>
        <dbReference type="Proteomes" id="UP001500843"/>
    </source>
</evidence>
<comment type="caution">
    <text evidence="2">The sequence shown here is derived from an EMBL/GenBank/DDBJ whole genome shotgun (WGS) entry which is preliminary data.</text>
</comment>
<name>A0ABP8XFJ0_9MICO</name>
<dbReference type="RefSeq" id="WP_253869324.1">
    <property type="nucleotide sequence ID" value="NZ_BAABHM010000012.1"/>
</dbReference>
<dbReference type="Proteomes" id="UP001500843">
    <property type="component" value="Unassembled WGS sequence"/>
</dbReference>
<dbReference type="EMBL" id="BAABHM010000012">
    <property type="protein sequence ID" value="GAA4706587.1"/>
    <property type="molecule type" value="Genomic_DNA"/>
</dbReference>
<keyword evidence="3" id="KW-1185">Reference proteome</keyword>
<protein>
    <submittedName>
        <fullName evidence="2">Uncharacterized protein</fullName>
    </submittedName>
</protein>
<reference evidence="3" key="1">
    <citation type="journal article" date="2019" name="Int. J. Syst. Evol. Microbiol.">
        <title>The Global Catalogue of Microorganisms (GCM) 10K type strain sequencing project: providing services to taxonomists for standard genome sequencing and annotation.</title>
        <authorList>
            <consortium name="The Broad Institute Genomics Platform"/>
            <consortium name="The Broad Institute Genome Sequencing Center for Infectious Disease"/>
            <person name="Wu L."/>
            <person name="Ma J."/>
        </authorList>
    </citation>
    <scope>NUCLEOTIDE SEQUENCE [LARGE SCALE GENOMIC DNA]</scope>
    <source>
        <strain evidence="3">JCM 17975</strain>
    </source>
</reference>